<evidence type="ECO:0000256" key="4">
    <source>
        <dbReference type="ARBA" id="ARBA00022638"/>
    </source>
</evidence>
<keyword evidence="6" id="KW-0961">Cell wall biogenesis/degradation</keyword>
<evidence type="ECO:0000256" key="1">
    <source>
        <dbReference type="ARBA" id="ARBA00001561"/>
    </source>
</evidence>
<dbReference type="PANTHER" id="PTHR30417:SF1">
    <property type="entry name" value="N-ACETYLMURAMOYL-L-ALANINE AMIDASE AMID"/>
    <property type="match status" value="1"/>
</dbReference>
<dbReference type="GO" id="GO:0001897">
    <property type="term" value="P:symbiont-mediated cytolysis of host cell"/>
    <property type="evidence" value="ECO:0007669"/>
    <property type="project" value="UniProtKB-ARBA"/>
</dbReference>
<dbReference type="InterPro" id="IPR036505">
    <property type="entry name" value="Amidase/PGRP_sf"/>
</dbReference>
<keyword evidence="4" id="KW-0081">Bacteriolytic enzyme</keyword>
<dbReference type="Pfam" id="PF01510">
    <property type="entry name" value="Amidase_2"/>
    <property type="match status" value="1"/>
</dbReference>
<dbReference type="GO" id="GO:0008745">
    <property type="term" value="F:N-acetylmuramoyl-L-alanine amidase activity"/>
    <property type="evidence" value="ECO:0007669"/>
    <property type="project" value="UniProtKB-EC"/>
</dbReference>
<reference evidence="8" key="1">
    <citation type="journal article" date="2021" name="Proc. Natl. Acad. Sci. U.S.A.">
        <title>A Catalog of Tens of Thousands of Viruses from Human Metagenomes Reveals Hidden Associations with Chronic Diseases.</title>
        <authorList>
            <person name="Tisza M.J."/>
            <person name="Buck C.B."/>
        </authorList>
    </citation>
    <scope>NUCLEOTIDE SEQUENCE</scope>
    <source>
        <strain evidence="8">CtKN96</strain>
    </source>
</reference>
<evidence type="ECO:0000313" key="8">
    <source>
        <dbReference type="EMBL" id="DAE92647.1"/>
    </source>
</evidence>
<proteinExistence type="predicted"/>
<dbReference type="EMBL" id="BK059153">
    <property type="protein sequence ID" value="DAE92647.1"/>
    <property type="molecule type" value="Genomic_DNA"/>
</dbReference>
<dbReference type="GO" id="GO:0071555">
    <property type="term" value="P:cell wall organization"/>
    <property type="evidence" value="ECO:0007669"/>
    <property type="project" value="UniProtKB-KW"/>
</dbReference>
<dbReference type="SMART" id="SM00644">
    <property type="entry name" value="Ami_2"/>
    <property type="match status" value="1"/>
</dbReference>
<dbReference type="InterPro" id="IPR002502">
    <property type="entry name" value="Amidase_domain"/>
</dbReference>
<protein>
    <recommendedName>
        <fullName evidence="2">N-acetylmuramoyl-L-alanine amidase</fullName>
        <ecNumber evidence="2">3.5.1.28</ecNumber>
    </recommendedName>
</protein>
<dbReference type="CDD" id="cd06583">
    <property type="entry name" value="PGRP"/>
    <property type="match status" value="1"/>
</dbReference>
<accession>A0A8S5RT46</accession>
<evidence type="ECO:0000256" key="2">
    <source>
        <dbReference type="ARBA" id="ARBA00011901"/>
    </source>
</evidence>
<dbReference type="GO" id="GO:0009253">
    <property type="term" value="P:peptidoglycan catabolic process"/>
    <property type="evidence" value="ECO:0007669"/>
    <property type="project" value="InterPro"/>
</dbReference>
<dbReference type="GO" id="GO:0042742">
    <property type="term" value="P:defense response to bacterium"/>
    <property type="evidence" value="ECO:0007669"/>
    <property type="project" value="UniProtKB-KW"/>
</dbReference>
<keyword evidence="5" id="KW-0378">Hydrolase</keyword>
<evidence type="ECO:0000259" key="7">
    <source>
        <dbReference type="SMART" id="SM00644"/>
    </source>
</evidence>
<sequence length="205" mass="23061">MKLVKDNQTANFFANKVNTCEYIVLHHTGKGQGINIVNYLCRKESGVSAHYVVDIDGTVYQLAEDKKCTRHAGVSAYQGKTGLNLYSIGIEVVSDGYSFTDAQREATRELVRSLMQAHNIPSSKIIRHKDIAPGRKRDIGDNFRNNQFSTFAEYQKSFDQKEAKSLTPEAEEARKLGIWNGLDPDKPATREQVAMMIYRAAKLNN</sequence>
<dbReference type="EC" id="3.5.1.28" evidence="2"/>
<evidence type="ECO:0000256" key="6">
    <source>
        <dbReference type="ARBA" id="ARBA00023316"/>
    </source>
</evidence>
<dbReference type="PANTHER" id="PTHR30417">
    <property type="entry name" value="N-ACETYLMURAMOYL-L-ALANINE AMIDASE AMID"/>
    <property type="match status" value="1"/>
</dbReference>
<dbReference type="GO" id="GO:0009254">
    <property type="term" value="P:peptidoglycan turnover"/>
    <property type="evidence" value="ECO:0007669"/>
    <property type="project" value="TreeGrafter"/>
</dbReference>
<feature type="domain" description="N-acetylmuramoyl-L-alanine amidase" evidence="7">
    <location>
        <begin position="9"/>
        <end position="140"/>
    </location>
</feature>
<evidence type="ECO:0000256" key="3">
    <source>
        <dbReference type="ARBA" id="ARBA00022529"/>
    </source>
</evidence>
<evidence type="ECO:0000256" key="5">
    <source>
        <dbReference type="ARBA" id="ARBA00022801"/>
    </source>
</evidence>
<name>A0A8S5RT46_9CAUD</name>
<keyword evidence="3" id="KW-0929">Antimicrobial</keyword>
<organism evidence="8">
    <name type="scientific">Caudovirales sp. gcode 4</name>
    <dbReference type="NCBI Taxonomy" id="2838363"/>
    <lineage>
        <taxon>Viruses</taxon>
        <taxon>Duplodnaviria</taxon>
        <taxon>Heunggongvirae</taxon>
        <taxon>Uroviricota</taxon>
        <taxon>Caudoviricetes</taxon>
    </lineage>
</organism>
<dbReference type="SUPFAM" id="SSF55846">
    <property type="entry name" value="N-acetylmuramoyl-L-alanine amidase-like"/>
    <property type="match status" value="1"/>
</dbReference>
<comment type="catalytic activity">
    <reaction evidence="1">
        <text>Hydrolyzes the link between N-acetylmuramoyl residues and L-amino acid residues in certain cell-wall glycopeptides.</text>
        <dbReference type="EC" id="3.5.1.28"/>
    </reaction>
</comment>
<dbReference type="InterPro" id="IPR051206">
    <property type="entry name" value="NAMLAA_amidase_2"/>
</dbReference>
<dbReference type="Gene3D" id="3.40.80.10">
    <property type="entry name" value="Peptidoglycan recognition protein-like"/>
    <property type="match status" value="1"/>
</dbReference>